<evidence type="ECO:0000313" key="2">
    <source>
        <dbReference type="Proteomes" id="UP000265618"/>
    </source>
</evidence>
<gene>
    <name evidence="1" type="ORF">KIPB_009776</name>
</gene>
<reference evidence="1 2" key="1">
    <citation type="journal article" date="2018" name="PLoS ONE">
        <title>The draft genome of Kipferlia bialata reveals reductive genome evolution in fornicate parasites.</title>
        <authorList>
            <person name="Tanifuji G."/>
            <person name="Takabayashi S."/>
            <person name="Kume K."/>
            <person name="Takagi M."/>
            <person name="Nakayama T."/>
            <person name="Kamikawa R."/>
            <person name="Inagaki Y."/>
            <person name="Hashimoto T."/>
        </authorList>
    </citation>
    <scope>NUCLEOTIDE SEQUENCE [LARGE SCALE GENOMIC DNA]</scope>
    <source>
        <strain evidence="1">NY0173</strain>
    </source>
</reference>
<dbReference type="EMBL" id="BDIP01003421">
    <property type="protein sequence ID" value="GIQ87682.1"/>
    <property type="molecule type" value="Genomic_DNA"/>
</dbReference>
<feature type="non-terminal residue" evidence="1">
    <location>
        <position position="1"/>
    </location>
</feature>
<dbReference type="AlphaFoldDB" id="A0A9K3D4A9"/>
<protein>
    <submittedName>
        <fullName evidence="1">Uncharacterized protein</fullName>
    </submittedName>
</protein>
<dbReference type="Proteomes" id="UP000265618">
    <property type="component" value="Unassembled WGS sequence"/>
</dbReference>
<organism evidence="1 2">
    <name type="scientific">Kipferlia bialata</name>
    <dbReference type="NCBI Taxonomy" id="797122"/>
    <lineage>
        <taxon>Eukaryota</taxon>
        <taxon>Metamonada</taxon>
        <taxon>Carpediemonas-like organisms</taxon>
        <taxon>Kipferlia</taxon>
    </lineage>
</organism>
<keyword evidence="2" id="KW-1185">Reference proteome</keyword>
<sequence length="19" mass="2148">MSRPTEEAPRQPPKGHTND</sequence>
<accession>A0A9K3D4A9</accession>
<proteinExistence type="predicted"/>
<evidence type="ECO:0000313" key="1">
    <source>
        <dbReference type="EMBL" id="GIQ87682.1"/>
    </source>
</evidence>
<name>A0A9K3D4A9_9EUKA</name>
<comment type="caution">
    <text evidence="1">The sequence shown here is derived from an EMBL/GenBank/DDBJ whole genome shotgun (WGS) entry which is preliminary data.</text>
</comment>